<evidence type="ECO:0000259" key="5">
    <source>
        <dbReference type="PROSITE" id="PS51900"/>
    </source>
</evidence>
<organism evidence="6 7">
    <name type="scientific">Gulosibacter molinativorax</name>
    <dbReference type="NCBI Taxonomy" id="256821"/>
    <lineage>
        <taxon>Bacteria</taxon>
        <taxon>Bacillati</taxon>
        <taxon>Actinomycetota</taxon>
        <taxon>Actinomycetes</taxon>
        <taxon>Micrococcales</taxon>
        <taxon>Microbacteriaceae</taxon>
        <taxon>Gulosibacter</taxon>
    </lineage>
</organism>
<dbReference type="PANTHER" id="PTHR30349">
    <property type="entry name" value="PHAGE INTEGRASE-RELATED"/>
    <property type="match status" value="1"/>
</dbReference>
<dbReference type="Gene3D" id="1.10.443.10">
    <property type="entry name" value="Intergrase catalytic core"/>
    <property type="match status" value="1"/>
</dbReference>
<evidence type="ECO:0000256" key="3">
    <source>
        <dbReference type="PROSITE-ProRule" id="PRU01248"/>
    </source>
</evidence>
<sequence length="417" mass="46070">MSNKRTNGEGSIYQRKDGRFGASATVTTLTGKRKRVHAYAKTAAEARRKLTLMLSREDSGILSPDSPWTVGRYLNYWIKEVVPVVNRPLTAERYETLVRRYLVPQLGSLPLATLGVRDVQVHLDTLTQQGVSPRVVQQVRTTLSSALTRAQREELVQRNVARLTLKPKWERKEITPWTVEQLTTFLNATEGHMWHGAFLMLANYGLRRGEVLGLGWEHIDFDAGVIRIRQQLQRVNGTLRLGDVKTSAGRRDLPLLPPIRAELLALRAKAPHSASHGPVEASSGLSSLVFRGKTGQPVDPHGLTRTFLRISKQVGLPRITVHHLRHTTATLLKNLGVPPRDAQLILGHSSVLTTQQLYQHGDLTAQRDALMGISEVLANQSGVDSATVPRSAATFGADSDSSCQNLLSHVASEVQYA</sequence>
<evidence type="ECO:0000259" key="4">
    <source>
        <dbReference type="PROSITE" id="PS51898"/>
    </source>
</evidence>
<dbReference type="RefSeq" id="WP_026936709.1">
    <property type="nucleotide sequence ID" value="NZ_CP028426.1"/>
</dbReference>
<dbReference type="PROSITE" id="PS51898">
    <property type="entry name" value="TYR_RECOMBINASE"/>
    <property type="match status" value="1"/>
</dbReference>
<proteinExistence type="predicted"/>
<dbReference type="Proteomes" id="UP001170379">
    <property type="component" value="Unassembled WGS sequence"/>
</dbReference>
<gene>
    <name evidence="6" type="ORF">C7K25_15095</name>
</gene>
<dbReference type="Gene3D" id="1.10.150.130">
    <property type="match status" value="1"/>
</dbReference>
<dbReference type="InterPro" id="IPR044068">
    <property type="entry name" value="CB"/>
</dbReference>
<reference evidence="6" key="2">
    <citation type="journal article" date="2022" name="Sci. Rep.">
        <title>In silico prediction of the enzymes involved in the degradation of the herbicide molinate by Gulosibacter molinativorax ON4T.</title>
        <authorList>
            <person name="Lopes A.R."/>
            <person name="Bunin E."/>
            <person name="Viana A.T."/>
            <person name="Froufe H."/>
            <person name="Munoz-Merida A."/>
            <person name="Pinho D."/>
            <person name="Figueiredo J."/>
            <person name="Barroso C."/>
            <person name="Vaz-Moreira I."/>
            <person name="Bellanger X."/>
            <person name="Egas C."/>
            <person name="Nunes O.C."/>
        </authorList>
    </citation>
    <scope>NUCLEOTIDE SEQUENCE</scope>
    <source>
        <strain evidence="6">ON4</strain>
    </source>
</reference>
<keyword evidence="2" id="KW-0233">DNA recombination</keyword>
<evidence type="ECO:0000256" key="2">
    <source>
        <dbReference type="ARBA" id="ARBA00023172"/>
    </source>
</evidence>
<keyword evidence="1 3" id="KW-0238">DNA-binding</keyword>
<dbReference type="CDD" id="cd01189">
    <property type="entry name" value="INT_ICEBs1_C_like"/>
    <property type="match status" value="1"/>
</dbReference>
<evidence type="ECO:0000313" key="7">
    <source>
        <dbReference type="Proteomes" id="UP001170379"/>
    </source>
</evidence>
<dbReference type="PROSITE" id="PS51900">
    <property type="entry name" value="CB"/>
    <property type="match status" value="1"/>
</dbReference>
<dbReference type="InterPro" id="IPR010998">
    <property type="entry name" value="Integrase_recombinase_N"/>
</dbReference>
<name>A0ABT7CBT9_9MICO</name>
<reference evidence="6" key="1">
    <citation type="submission" date="2018-03" db="EMBL/GenBank/DDBJ databases">
        <authorList>
            <person name="Nunes O.C."/>
            <person name="Lopes A.R."/>
            <person name="Froufe H."/>
            <person name="Munoz-Merida A."/>
            <person name="Barroso C."/>
            <person name="Egas C."/>
        </authorList>
    </citation>
    <scope>NUCLEOTIDE SEQUENCE</scope>
    <source>
        <strain evidence="6">ON4</strain>
    </source>
</reference>
<feature type="domain" description="Tyr recombinase" evidence="4">
    <location>
        <begin position="172"/>
        <end position="371"/>
    </location>
</feature>
<dbReference type="SUPFAM" id="SSF56349">
    <property type="entry name" value="DNA breaking-rejoining enzymes"/>
    <property type="match status" value="1"/>
</dbReference>
<keyword evidence="7" id="KW-1185">Reference proteome</keyword>
<dbReference type="Pfam" id="PF00589">
    <property type="entry name" value="Phage_integrase"/>
    <property type="match status" value="1"/>
</dbReference>
<dbReference type="InterPro" id="IPR002104">
    <property type="entry name" value="Integrase_catalytic"/>
</dbReference>
<dbReference type="EMBL" id="PXVD01000036">
    <property type="protein sequence ID" value="MDJ1372665.1"/>
    <property type="molecule type" value="Genomic_DNA"/>
</dbReference>
<evidence type="ECO:0000313" key="6">
    <source>
        <dbReference type="EMBL" id="MDJ1372665.1"/>
    </source>
</evidence>
<comment type="caution">
    <text evidence="6">The sequence shown here is derived from an EMBL/GenBank/DDBJ whole genome shotgun (WGS) entry which is preliminary data.</text>
</comment>
<evidence type="ECO:0000256" key="1">
    <source>
        <dbReference type="ARBA" id="ARBA00023125"/>
    </source>
</evidence>
<dbReference type="InterPro" id="IPR013762">
    <property type="entry name" value="Integrase-like_cat_sf"/>
</dbReference>
<dbReference type="InterPro" id="IPR050090">
    <property type="entry name" value="Tyrosine_recombinase_XerCD"/>
</dbReference>
<protein>
    <submittedName>
        <fullName evidence="6">Site-specific integrase</fullName>
    </submittedName>
</protein>
<feature type="domain" description="Core-binding (CB)" evidence="5">
    <location>
        <begin position="68"/>
        <end position="151"/>
    </location>
</feature>
<dbReference type="PANTHER" id="PTHR30349:SF91">
    <property type="entry name" value="INTA PROTEIN"/>
    <property type="match status" value="1"/>
</dbReference>
<dbReference type="InterPro" id="IPR011010">
    <property type="entry name" value="DNA_brk_join_enz"/>
</dbReference>
<accession>A0ABT7CBT9</accession>